<evidence type="ECO:0000313" key="3">
    <source>
        <dbReference type="EMBL" id="MVL46648.1"/>
    </source>
</evidence>
<evidence type="ECO:0000313" key="5">
    <source>
        <dbReference type="Proteomes" id="UP000433366"/>
    </source>
</evidence>
<dbReference type="EMBL" id="WPRH01000008">
    <property type="protein sequence ID" value="MVI54276.1"/>
    <property type="molecule type" value="Genomic_DNA"/>
</dbReference>
<dbReference type="Proteomes" id="UP000433366">
    <property type="component" value="Unassembled WGS sequence"/>
</dbReference>
<dbReference type="AlphaFoldDB" id="A0A0U1MNX4"/>
<evidence type="ECO:0000313" key="6">
    <source>
        <dbReference type="Proteomes" id="UP000434412"/>
    </source>
</evidence>
<gene>
    <name evidence="1" type="ORF">BN1321_280002</name>
    <name evidence="2" type="ORF">GO793_00080</name>
    <name evidence="3" type="ORF">GO941_14315</name>
</gene>
<dbReference type="RefSeq" id="WP_001092773.1">
    <property type="nucleotide sequence ID" value="NZ_CP010943.1"/>
</dbReference>
<dbReference type="InterPro" id="IPR032614">
    <property type="entry name" value="DUF4888"/>
</dbReference>
<evidence type="ECO:0000313" key="2">
    <source>
        <dbReference type="EMBL" id="MVI54276.1"/>
    </source>
</evidence>
<organism evidence="1 4">
    <name type="scientific">Staphylococcus aureus</name>
    <dbReference type="NCBI Taxonomy" id="1280"/>
    <lineage>
        <taxon>Bacteria</taxon>
        <taxon>Bacillati</taxon>
        <taxon>Bacillota</taxon>
        <taxon>Bacilli</taxon>
        <taxon>Bacillales</taxon>
        <taxon>Staphylococcaceae</taxon>
        <taxon>Staphylococcus</taxon>
    </lineage>
</organism>
<evidence type="ECO:0000313" key="1">
    <source>
        <dbReference type="EMBL" id="CRI13640.1"/>
    </source>
</evidence>
<accession>A0A0U1MNX4</accession>
<dbReference type="Proteomes" id="UP000434412">
    <property type="component" value="Unassembled WGS sequence"/>
</dbReference>
<reference evidence="5 6" key="2">
    <citation type="submission" date="2019-11" db="EMBL/GenBank/DDBJ databases">
        <title>Implementation of targeted gown and glove precautions to prevent Staphylococcus aureus acquisition in community-based nursing homes.</title>
        <authorList>
            <person name="Stine O.C."/>
        </authorList>
    </citation>
    <scope>NUCLEOTIDE SEQUENCE [LARGE SCALE GENOMIC DNA]</scope>
    <source>
        <strain evidence="3 6">S_2023.LVRQ.AN</strain>
        <strain evidence="2 5">S_4031.LGMP.AI</strain>
    </source>
</reference>
<protein>
    <submittedName>
        <fullName evidence="2">DUF4888 domain-containing protein</fullName>
    </submittedName>
</protein>
<dbReference type="PATRIC" id="fig|1280.3368.peg.1776"/>
<proteinExistence type="predicted"/>
<dbReference type="Pfam" id="PF16229">
    <property type="entry name" value="DUF4888"/>
    <property type="match status" value="1"/>
</dbReference>
<sequence>MNTKFLGKTLVASALVLTTLGTGLHSSYLGLDTNKVVKTAKAEENMTDGQLWKKVKDSLIDSDIISGNRDEEIKVTYSLKDGNSPSVTAPGNDSGDNFNQKIDFGSLKQVDISKQNIGEEDFNKRLDANKTWNTFTQKLKDAGLLKNGQKVTIQTTNPTTSSTNSITGTVGETLNDKNADPLEKRLINKITIE</sequence>
<name>A0A0U1MNX4_STAAU</name>
<dbReference type="CDD" id="cd15783">
    <property type="entry name" value="SA1633_like"/>
    <property type="match status" value="1"/>
</dbReference>
<dbReference type="EMBL" id="CVOQ01000021">
    <property type="protein sequence ID" value="CRI13640.1"/>
    <property type="molecule type" value="Genomic_DNA"/>
</dbReference>
<dbReference type="Proteomes" id="UP000039437">
    <property type="component" value="Unassembled WGS sequence"/>
</dbReference>
<dbReference type="EMBL" id="WPVZ01000763">
    <property type="protein sequence ID" value="MVL46648.1"/>
    <property type="molecule type" value="Genomic_DNA"/>
</dbReference>
<reference evidence="1 4" key="1">
    <citation type="submission" date="2015-04" db="EMBL/GenBank/DDBJ databases">
        <authorList>
            <person name="Syromyatnikov M.Y."/>
            <person name="Popov V.N."/>
        </authorList>
    </citation>
    <scope>NUCLEOTIDE SEQUENCE [LARGE SCALE GENOMIC DNA]</scope>
    <source>
        <strain evidence="1 4">AH1</strain>
    </source>
</reference>
<evidence type="ECO:0000313" key="4">
    <source>
        <dbReference type="Proteomes" id="UP000039437"/>
    </source>
</evidence>